<name>H2Z338_CIOSA</name>
<evidence type="ECO:0000313" key="2">
    <source>
        <dbReference type="Ensembl" id="ENSCSAVP00000012000.1"/>
    </source>
</evidence>
<sequence>MSVASDRRVNNNHRPLKIREIPYKSPPPSFVLCSCCRAPPNNHVTRNIASQSPFIASGCRASGLNHPGTSSGQHNATPKNFIKYNRVSNNPYRHDTYPPHVRYPSAPTLAEPENGTESPGSVRSYASRRLPRTDQLLTPRSSCVKPPPNRTHLRSDNIVIERMGVMKPPRCPLHSSKDDSKHDDSVHVSKSGDTCACESR</sequence>
<proteinExistence type="predicted"/>
<reference evidence="2" key="3">
    <citation type="submission" date="2025-09" db="UniProtKB">
        <authorList>
            <consortium name="Ensembl"/>
        </authorList>
    </citation>
    <scope>IDENTIFICATION</scope>
</reference>
<dbReference type="HOGENOM" id="CLU_1368987_0_0_1"/>
<reference evidence="2" key="2">
    <citation type="submission" date="2025-08" db="UniProtKB">
        <authorList>
            <consortium name="Ensembl"/>
        </authorList>
    </citation>
    <scope>IDENTIFICATION</scope>
</reference>
<dbReference type="Proteomes" id="UP000007875">
    <property type="component" value="Unassembled WGS sequence"/>
</dbReference>
<dbReference type="Ensembl" id="ENSCSAVT00000012139.1">
    <property type="protein sequence ID" value="ENSCSAVP00000012000.1"/>
    <property type="gene ID" value="ENSCSAVG00000007051.1"/>
</dbReference>
<protein>
    <submittedName>
        <fullName evidence="2">Uncharacterized protein</fullName>
    </submittedName>
</protein>
<evidence type="ECO:0000313" key="3">
    <source>
        <dbReference type="Proteomes" id="UP000007875"/>
    </source>
</evidence>
<keyword evidence="3" id="KW-1185">Reference proteome</keyword>
<dbReference type="AlphaFoldDB" id="H2Z338"/>
<organism evidence="2 3">
    <name type="scientific">Ciona savignyi</name>
    <name type="common">Pacific transparent sea squirt</name>
    <dbReference type="NCBI Taxonomy" id="51511"/>
    <lineage>
        <taxon>Eukaryota</taxon>
        <taxon>Metazoa</taxon>
        <taxon>Chordata</taxon>
        <taxon>Tunicata</taxon>
        <taxon>Ascidiacea</taxon>
        <taxon>Phlebobranchia</taxon>
        <taxon>Cionidae</taxon>
        <taxon>Ciona</taxon>
    </lineage>
</organism>
<accession>H2Z338</accession>
<feature type="compositionally biased region" description="Basic and acidic residues" evidence="1">
    <location>
        <begin position="175"/>
        <end position="187"/>
    </location>
</feature>
<dbReference type="InParanoid" id="H2Z338"/>
<feature type="region of interest" description="Disordered" evidence="1">
    <location>
        <begin position="88"/>
        <end position="200"/>
    </location>
</feature>
<evidence type="ECO:0000256" key="1">
    <source>
        <dbReference type="SAM" id="MobiDB-lite"/>
    </source>
</evidence>
<reference evidence="3" key="1">
    <citation type="submission" date="2003-08" db="EMBL/GenBank/DDBJ databases">
        <authorList>
            <person name="Birren B."/>
            <person name="Nusbaum C."/>
            <person name="Abebe A."/>
            <person name="Abouelleil A."/>
            <person name="Adekoya E."/>
            <person name="Ait-zahra M."/>
            <person name="Allen N."/>
            <person name="Allen T."/>
            <person name="An P."/>
            <person name="Anderson M."/>
            <person name="Anderson S."/>
            <person name="Arachchi H."/>
            <person name="Armbruster J."/>
            <person name="Bachantsang P."/>
            <person name="Baldwin J."/>
            <person name="Barry A."/>
            <person name="Bayul T."/>
            <person name="Blitshsteyn B."/>
            <person name="Bloom T."/>
            <person name="Blye J."/>
            <person name="Boguslavskiy L."/>
            <person name="Borowsky M."/>
            <person name="Boukhgalter B."/>
            <person name="Brunache A."/>
            <person name="Butler J."/>
            <person name="Calixte N."/>
            <person name="Calvo S."/>
            <person name="Camarata J."/>
            <person name="Campo K."/>
            <person name="Chang J."/>
            <person name="Cheshatsang Y."/>
            <person name="Citroen M."/>
            <person name="Collymore A."/>
            <person name="Considine T."/>
            <person name="Cook A."/>
            <person name="Cooke P."/>
            <person name="Corum B."/>
            <person name="Cuomo C."/>
            <person name="David R."/>
            <person name="Dawoe T."/>
            <person name="Degray S."/>
            <person name="Dodge S."/>
            <person name="Dooley K."/>
            <person name="Dorje P."/>
            <person name="Dorjee K."/>
            <person name="Dorris L."/>
            <person name="Duffey N."/>
            <person name="Dupes A."/>
            <person name="Elkins T."/>
            <person name="Engels R."/>
            <person name="Erickson J."/>
            <person name="Farina A."/>
            <person name="Faro S."/>
            <person name="Ferreira P."/>
            <person name="Fischer H."/>
            <person name="Fitzgerald M."/>
            <person name="Foley K."/>
            <person name="Gage D."/>
            <person name="Galagan J."/>
            <person name="Gearin G."/>
            <person name="Gnerre S."/>
            <person name="Gnirke A."/>
            <person name="Goyette A."/>
            <person name="Graham J."/>
            <person name="Grandbois E."/>
            <person name="Gyaltsen K."/>
            <person name="Hafez N."/>
            <person name="Hagopian D."/>
            <person name="Hagos B."/>
            <person name="Hall J."/>
            <person name="Hatcher B."/>
            <person name="Heller A."/>
            <person name="Higgins H."/>
            <person name="Honan T."/>
            <person name="Horn A."/>
            <person name="Houde N."/>
            <person name="Hughes L."/>
            <person name="Hulme W."/>
            <person name="Husby E."/>
            <person name="Iliev I."/>
            <person name="Jaffe D."/>
            <person name="Jones C."/>
            <person name="Kamal M."/>
            <person name="Kamat A."/>
            <person name="Kamvysselis M."/>
            <person name="Karlsson E."/>
            <person name="Kells C."/>
            <person name="Kieu A."/>
            <person name="Kisner P."/>
            <person name="Kodira C."/>
            <person name="Kulbokas E."/>
            <person name="Labutti K."/>
            <person name="Lama D."/>
            <person name="Landers T."/>
            <person name="Leger J."/>
            <person name="Levine S."/>
            <person name="Lewis D."/>
            <person name="Lewis T."/>
            <person name="Lindblad-toh K."/>
            <person name="Liu X."/>
            <person name="Lokyitsang T."/>
            <person name="Lokyitsang Y."/>
            <person name="Lucien O."/>
            <person name="Lui A."/>
            <person name="Ma L.J."/>
            <person name="Mabbitt R."/>
            <person name="Macdonald J."/>
            <person name="Maclean C."/>
            <person name="Major J."/>
            <person name="Manning J."/>
            <person name="Marabella R."/>
            <person name="Maru K."/>
            <person name="Matthews C."/>
            <person name="Mauceli E."/>
            <person name="Mccarthy M."/>
            <person name="Mcdonough S."/>
            <person name="Mcghee T."/>
            <person name="Meldrim J."/>
            <person name="Meneus L."/>
            <person name="Mesirov J."/>
            <person name="Mihalev A."/>
            <person name="Mihova T."/>
            <person name="Mikkelsen T."/>
            <person name="Mlenga V."/>
            <person name="Moru K."/>
            <person name="Mozes J."/>
            <person name="Mulrain L."/>
            <person name="Munson G."/>
            <person name="Naylor J."/>
            <person name="Newes C."/>
            <person name="Nguyen C."/>
            <person name="Nguyen N."/>
            <person name="Nguyen T."/>
            <person name="Nicol R."/>
            <person name="Nielsen C."/>
            <person name="Nizzari M."/>
            <person name="Norbu C."/>
            <person name="Norbu N."/>
            <person name="O'donnell P."/>
            <person name="Okoawo O."/>
            <person name="O'leary S."/>
            <person name="Omotosho B."/>
            <person name="O'neill K."/>
            <person name="Osman S."/>
            <person name="Parker S."/>
            <person name="Perrin D."/>
            <person name="Phunkhang P."/>
            <person name="Piqani B."/>
            <person name="Purcell S."/>
            <person name="Rachupka T."/>
            <person name="Ramasamy U."/>
            <person name="Rameau R."/>
            <person name="Ray V."/>
            <person name="Raymond C."/>
            <person name="Retta R."/>
            <person name="Richardson S."/>
            <person name="Rise C."/>
            <person name="Rodriguez J."/>
            <person name="Rogers J."/>
            <person name="Rogov P."/>
            <person name="Rutman M."/>
            <person name="Schupbach R."/>
            <person name="Seaman C."/>
            <person name="Settipalli S."/>
            <person name="Sharpe T."/>
            <person name="Sheridan J."/>
            <person name="Sherpa N."/>
            <person name="Shi J."/>
            <person name="Smirnov S."/>
            <person name="Smith C."/>
            <person name="Sougnez C."/>
            <person name="Spencer B."/>
            <person name="Stalker J."/>
            <person name="Stange-thomann N."/>
            <person name="Stavropoulos S."/>
            <person name="Stetson K."/>
            <person name="Stone C."/>
            <person name="Stone S."/>
            <person name="Stubbs M."/>
            <person name="Talamas J."/>
            <person name="Tchuinga P."/>
            <person name="Tenzing P."/>
            <person name="Tesfaye S."/>
            <person name="Theodore J."/>
            <person name="Thoulutsang Y."/>
            <person name="Topham K."/>
            <person name="Towey S."/>
            <person name="Tsamla T."/>
            <person name="Tsomo N."/>
            <person name="Vallee D."/>
            <person name="Vassiliev H."/>
            <person name="Venkataraman V."/>
            <person name="Vinson J."/>
            <person name="Vo A."/>
            <person name="Wade C."/>
            <person name="Wang S."/>
            <person name="Wangchuk T."/>
            <person name="Wangdi T."/>
            <person name="Whittaker C."/>
            <person name="Wilkinson J."/>
            <person name="Wu Y."/>
            <person name="Wyman D."/>
            <person name="Yadav S."/>
            <person name="Yang S."/>
            <person name="Yang X."/>
            <person name="Yeager S."/>
            <person name="Yee E."/>
            <person name="Young G."/>
            <person name="Zainoun J."/>
            <person name="Zembeck L."/>
            <person name="Zimmer A."/>
            <person name="Zody M."/>
            <person name="Lander E."/>
        </authorList>
    </citation>
    <scope>NUCLEOTIDE SEQUENCE [LARGE SCALE GENOMIC DNA]</scope>
</reference>
<dbReference type="PROSITE" id="PS51257">
    <property type="entry name" value="PROKAR_LIPOPROTEIN"/>
    <property type="match status" value="1"/>
</dbReference>